<evidence type="ECO:0000256" key="1">
    <source>
        <dbReference type="ARBA" id="ARBA00000085"/>
    </source>
</evidence>
<sequence length="348" mass="37829">MRRRREGLGRQIVGRTLLATSTSVLMAAAGSYIFYGLLITYEPHYFLEHDPWRPEWIEVGAMGAICSIAVLASGLVALGFARRLVVPLNAVAAGARRIAAGNLSARARVSRYDMGEASRLVENFNVMAERLEAASSEISRWNSVIAHELRTPVTILHGRLQGLADGVFEPDPALFRNLLSQVDGLARLIEDLRTVSLVESGHLDCRPAPVALNEEISALLELLRPDLLAEGFPLEARLDAGIVEADAGRVRQALLALIENARRHAPPGLIRIAMALDADMVRITVADSGPGLPPDFVDQAFKPFRRADKTRKGSGLGLAVVRGIAQAHGGTARYVSDPARFEILFPRR</sequence>
<accession>A0A7Y6B5P0</accession>
<dbReference type="GO" id="GO:0016020">
    <property type="term" value="C:membrane"/>
    <property type="evidence" value="ECO:0007669"/>
    <property type="project" value="UniProtKB-SubCell"/>
</dbReference>
<keyword evidence="4" id="KW-0597">Phosphoprotein</keyword>
<dbReference type="EC" id="2.7.13.3" evidence="3"/>
<comment type="subcellular location">
    <subcellularLocation>
        <location evidence="2">Membrane</location>
    </subcellularLocation>
</comment>
<evidence type="ECO:0000256" key="3">
    <source>
        <dbReference type="ARBA" id="ARBA00012438"/>
    </source>
</evidence>
<keyword evidence="8" id="KW-0812">Transmembrane</keyword>
<dbReference type="InterPro" id="IPR005467">
    <property type="entry name" value="His_kinase_dom"/>
</dbReference>
<dbReference type="PANTHER" id="PTHR43711">
    <property type="entry name" value="TWO-COMPONENT HISTIDINE KINASE"/>
    <property type="match status" value="1"/>
</dbReference>
<reference evidence="11 12" key="1">
    <citation type="submission" date="2020-05" db="EMBL/GenBank/DDBJ databases">
        <title>Genome Sequencing of Type Strains.</title>
        <authorList>
            <person name="Lemaire J.F."/>
            <person name="Inderbitzin P."/>
            <person name="Gregorio O.A."/>
            <person name="Collins S.B."/>
            <person name="Wespe N."/>
            <person name="Knight-Connoni V."/>
        </authorList>
    </citation>
    <scope>NUCLEOTIDE SEQUENCE [LARGE SCALE GENOMIC DNA]</scope>
    <source>
        <strain evidence="11 12">DSM 100049</strain>
    </source>
</reference>
<dbReference type="InterPro" id="IPR050736">
    <property type="entry name" value="Sensor_HK_Regulatory"/>
</dbReference>
<evidence type="ECO:0000259" key="10">
    <source>
        <dbReference type="PROSITE" id="PS50885"/>
    </source>
</evidence>
<feature type="transmembrane region" description="Helical" evidence="8">
    <location>
        <begin position="12"/>
        <end position="39"/>
    </location>
</feature>
<dbReference type="Proteomes" id="UP000536441">
    <property type="component" value="Unassembled WGS sequence"/>
</dbReference>
<comment type="catalytic activity">
    <reaction evidence="1">
        <text>ATP + protein L-histidine = ADP + protein N-phospho-L-histidine.</text>
        <dbReference type="EC" id="2.7.13.3"/>
    </reaction>
</comment>
<evidence type="ECO:0000313" key="11">
    <source>
        <dbReference type="EMBL" id="NUU47879.1"/>
    </source>
</evidence>
<dbReference type="InterPro" id="IPR036097">
    <property type="entry name" value="HisK_dim/P_sf"/>
</dbReference>
<keyword evidence="6 11" id="KW-0418">Kinase</keyword>
<name>A0A7Y6B5P0_9SPHN</name>
<evidence type="ECO:0000256" key="4">
    <source>
        <dbReference type="ARBA" id="ARBA00022553"/>
    </source>
</evidence>
<dbReference type="SMART" id="SM00304">
    <property type="entry name" value="HAMP"/>
    <property type="match status" value="1"/>
</dbReference>
<dbReference type="SUPFAM" id="SSF47384">
    <property type="entry name" value="Homodimeric domain of signal transducing histidine kinase"/>
    <property type="match status" value="1"/>
</dbReference>
<dbReference type="CDD" id="cd00082">
    <property type="entry name" value="HisKA"/>
    <property type="match status" value="1"/>
</dbReference>
<keyword evidence="7" id="KW-0902">Two-component regulatory system</keyword>
<evidence type="ECO:0000256" key="7">
    <source>
        <dbReference type="ARBA" id="ARBA00023012"/>
    </source>
</evidence>
<feature type="domain" description="Histidine kinase" evidence="9">
    <location>
        <begin position="144"/>
        <end position="348"/>
    </location>
</feature>
<dbReference type="PROSITE" id="PS50885">
    <property type="entry name" value="HAMP"/>
    <property type="match status" value="1"/>
</dbReference>
<protein>
    <recommendedName>
        <fullName evidence="3">histidine kinase</fullName>
        <ecNumber evidence="3">2.7.13.3</ecNumber>
    </recommendedName>
</protein>
<evidence type="ECO:0000313" key="12">
    <source>
        <dbReference type="Proteomes" id="UP000536441"/>
    </source>
</evidence>
<keyword evidence="8" id="KW-0472">Membrane</keyword>
<dbReference type="SMART" id="SM00387">
    <property type="entry name" value="HATPase_c"/>
    <property type="match status" value="1"/>
</dbReference>
<dbReference type="Pfam" id="PF00672">
    <property type="entry name" value="HAMP"/>
    <property type="match status" value="1"/>
</dbReference>
<evidence type="ECO:0000256" key="2">
    <source>
        <dbReference type="ARBA" id="ARBA00004370"/>
    </source>
</evidence>
<dbReference type="InterPro" id="IPR003660">
    <property type="entry name" value="HAMP_dom"/>
</dbReference>
<dbReference type="Pfam" id="PF00512">
    <property type="entry name" value="HisKA"/>
    <property type="match status" value="1"/>
</dbReference>
<dbReference type="PRINTS" id="PR00344">
    <property type="entry name" value="BCTRLSENSOR"/>
</dbReference>
<dbReference type="SMART" id="SM00388">
    <property type="entry name" value="HisKA"/>
    <property type="match status" value="1"/>
</dbReference>
<keyword evidence="8" id="KW-1133">Transmembrane helix</keyword>
<dbReference type="PANTHER" id="PTHR43711:SF28">
    <property type="entry name" value="SENSOR HISTIDINE KINASE YXDK"/>
    <property type="match status" value="1"/>
</dbReference>
<dbReference type="Gene3D" id="3.30.565.10">
    <property type="entry name" value="Histidine kinase-like ATPase, C-terminal domain"/>
    <property type="match status" value="1"/>
</dbReference>
<dbReference type="InterPro" id="IPR003661">
    <property type="entry name" value="HisK_dim/P_dom"/>
</dbReference>
<dbReference type="GO" id="GO:0000155">
    <property type="term" value="F:phosphorelay sensor kinase activity"/>
    <property type="evidence" value="ECO:0007669"/>
    <property type="project" value="InterPro"/>
</dbReference>
<dbReference type="Gene3D" id="6.10.340.10">
    <property type="match status" value="1"/>
</dbReference>
<evidence type="ECO:0000256" key="6">
    <source>
        <dbReference type="ARBA" id="ARBA00022777"/>
    </source>
</evidence>
<dbReference type="SUPFAM" id="SSF55874">
    <property type="entry name" value="ATPase domain of HSP90 chaperone/DNA topoisomerase II/histidine kinase"/>
    <property type="match status" value="1"/>
</dbReference>
<dbReference type="InterPro" id="IPR003594">
    <property type="entry name" value="HATPase_dom"/>
</dbReference>
<dbReference type="AlphaFoldDB" id="A0A7Y6B5P0"/>
<dbReference type="EMBL" id="JABMCH010000066">
    <property type="protein sequence ID" value="NUU47879.1"/>
    <property type="molecule type" value="Genomic_DNA"/>
</dbReference>
<keyword evidence="12" id="KW-1185">Reference proteome</keyword>
<dbReference type="Gene3D" id="1.10.287.130">
    <property type="match status" value="1"/>
</dbReference>
<dbReference type="SUPFAM" id="SSF158472">
    <property type="entry name" value="HAMP domain-like"/>
    <property type="match status" value="1"/>
</dbReference>
<dbReference type="Pfam" id="PF02518">
    <property type="entry name" value="HATPase_c"/>
    <property type="match status" value="1"/>
</dbReference>
<feature type="transmembrane region" description="Helical" evidence="8">
    <location>
        <begin position="59"/>
        <end position="81"/>
    </location>
</feature>
<gene>
    <name evidence="11" type="ORF">HP438_12965</name>
</gene>
<evidence type="ECO:0000256" key="8">
    <source>
        <dbReference type="SAM" id="Phobius"/>
    </source>
</evidence>
<evidence type="ECO:0000259" key="9">
    <source>
        <dbReference type="PROSITE" id="PS50109"/>
    </source>
</evidence>
<dbReference type="InterPro" id="IPR036890">
    <property type="entry name" value="HATPase_C_sf"/>
</dbReference>
<dbReference type="PROSITE" id="PS50109">
    <property type="entry name" value="HIS_KIN"/>
    <property type="match status" value="1"/>
</dbReference>
<dbReference type="RefSeq" id="WP_175312475.1">
    <property type="nucleotide sequence ID" value="NZ_CBCRYR010000002.1"/>
</dbReference>
<proteinExistence type="predicted"/>
<dbReference type="CDD" id="cd00075">
    <property type="entry name" value="HATPase"/>
    <property type="match status" value="1"/>
</dbReference>
<dbReference type="InterPro" id="IPR004358">
    <property type="entry name" value="Sig_transdc_His_kin-like_C"/>
</dbReference>
<comment type="caution">
    <text evidence="11">The sequence shown here is derived from an EMBL/GenBank/DDBJ whole genome shotgun (WGS) entry which is preliminary data.</text>
</comment>
<feature type="domain" description="HAMP" evidence="10">
    <location>
        <begin position="82"/>
        <end position="136"/>
    </location>
</feature>
<keyword evidence="5" id="KW-0808">Transferase</keyword>
<organism evidence="11 12">
    <name type="scientific">Sphingomonas zeae</name>
    <dbReference type="NCBI Taxonomy" id="1646122"/>
    <lineage>
        <taxon>Bacteria</taxon>
        <taxon>Pseudomonadati</taxon>
        <taxon>Pseudomonadota</taxon>
        <taxon>Alphaproteobacteria</taxon>
        <taxon>Sphingomonadales</taxon>
        <taxon>Sphingomonadaceae</taxon>
        <taxon>Sphingomonas</taxon>
    </lineage>
</organism>
<evidence type="ECO:0000256" key="5">
    <source>
        <dbReference type="ARBA" id="ARBA00022679"/>
    </source>
</evidence>